<dbReference type="EMBL" id="MRTF01000008">
    <property type="protein sequence ID" value="OME90031.1"/>
    <property type="molecule type" value="Genomic_DNA"/>
</dbReference>
<gene>
    <name evidence="1" type="ORF">BK123_22255</name>
</gene>
<evidence type="ECO:0000313" key="2">
    <source>
        <dbReference type="Proteomes" id="UP000187074"/>
    </source>
</evidence>
<dbReference type="OrthoDB" id="1447477at2"/>
<protein>
    <recommendedName>
        <fullName evidence="3">Pre-toxin TG domain-containing protein</fullName>
    </recommendedName>
</protein>
<organism evidence="1 2">
    <name type="scientific">Paenibacillus lautus</name>
    <name type="common">Bacillus lautus</name>
    <dbReference type="NCBI Taxonomy" id="1401"/>
    <lineage>
        <taxon>Bacteria</taxon>
        <taxon>Bacillati</taxon>
        <taxon>Bacillota</taxon>
        <taxon>Bacilli</taxon>
        <taxon>Bacillales</taxon>
        <taxon>Paenibacillaceae</taxon>
        <taxon>Paenibacillus</taxon>
    </lineage>
</organism>
<sequence>MLLNYFMKYVLDQDLPVSLTTKEAIEINKQYEKWRQANYGMDKQEKNREYNEKSVDFVIKGNYAEEATGLGIGANVLLELSGLDLPGDLRDLFHNFTHWKWSWGHTGETLLNSVSLFTLVGALKNLKYSDEVLELAQQASNFDDLVKGINKIGGIVDAAGNPVIIKHGKVINKIDDMPGLLDKMGVKIGKGPEVPKFNEPIKIKTNKGIEVEFTNPSSNTIKWVEQNPKNIPNAIESAENSSNAGKAVEGKVGKFVQQKTEVTGFGVEVKNLTLDKS</sequence>
<proteinExistence type="predicted"/>
<evidence type="ECO:0000313" key="1">
    <source>
        <dbReference type="EMBL" id="OME90031.1"/>
    </source>
</evidence>
<dbReference type="STRING" id="1401.BK123_22255"/>
<dbReference type="RefSeq" id="WP_076324566.1">
    <property type="nucleotide sequence ID" value="NZ_MRTF01000008.1"/>
</dbReference>
<reference evidence="1 2" key="1">
    <citation type="submission" date="2016-11" db="EMBL/GenBank/DDBJ databases">
        <title>Paenibacillus species isolates.</title>
        <authorList>
            <person name="Beno S.M."/>
        </authorList>
    </citation>
    <scope>NUCLEOTIDE SEQUENCE [LARGE SCALE GENOMIC DNA]</scope>
    <source>
        <strain evidence="1 2">FSL F4-0100</strain>
    </source>
</reference>
<dbReference type="CDD" id="cd20744">
    <property type="entry name" value="FIX_AHH_RhsA-like"/>
    <property type="match status" value="1"/>
</dbReference>
<comment type="caution">
    <text evidence="1">The sequence shown here is derived from an EMBL/GenBank/DDBJ whole genome shotgun (WGS) entry which is preliminary data.</text>
</comment>
<dbReference type="AlphaFoldDB" id="A0A1R1AWN5"/>
<accession>A0A1R1AWN5</accession>
<evidence type="ECO:0008006" key="3">
    <source>
        <dbReference type="Google" id="ProtNLM"/>
    </source>
</evidence>
<dbReference type="Proteomes" id="UP000187074">
    <property type="component" value="Unassembled WGS sequence"/>
</dbReference>
<name>A0A1R1AWN5_PAELA</name>